<dbReference type="AlphaFoldDB" id="A0A9D1U370"/>
<evidence type="ECO:0000313" key="2">
    <source>
        <dbReference type="Proteomes" id="UP000886878"/>
    </source>
</evidence>
<protein>
    <submittedName>
        <fullName evidence="1">Uncharacterized protein</fullName>
    </submittedName>
</protein>
<name>A0A9D1U370_9LACO</name>
<evidence type="ECO:0000313" key="1">
    <source>
        <dbReference type="EMBL" id="HIW70316.1"/>
    </source>
</evidence>
<sequence>MSEDFKQQLDDLISNKTKEFTVTPETFQEFQAVFHDYEYRTQIVGKAERGGTIKYRLKESE</sequence>
<comment type="caution">
    <text evidence="1">The sequence shown here is derived from an EMBL/GenBank/DDBJ whole genome shotgun (WGS) entry which is preliminary data.</text>
</comment>
<reference evidence="1" key="1">
    <citation type="journal article" date="2021" name="PeerJ">
        <title>Extensive microbial diversity within the chicken gut microbiome revealed by metagenomics and culture.</title>
        <authorList>
            <person name="Gilroy R."/>
            <person name="Ravi A."/>
            <person name="Getino M."/>
            <person name="Pursley I."/>
            <person name="Horton D.L."/>
            <person name="Alikhan N.F."/>
            <person name="Baker D."/>
            <person name="Gharbi K."/>
            <person name="Hall N."/>
            <person name="Watson M."/>
            <person name="Adriaenssens E.M."/>
            <person name="Foster-Nyarko E."/>
            <person name="Jarju S."/>
            <person name="Secka A."/>
            <person name="Antonio M."/>
            <person name="Oren A."/>
            <person name="Chaudhuri R.R."/>
            <person name="La Ragione R."/>
            <person name="Hildebrand F."/>
            <person name="Pallen M.J."/>
        </authorList>
    </citation>
    <scope>NUCLEOTIDE SEQUENCE</scope>
    <source>
        <strain evidence="1">ChiHejej3B27-2180</strain>
    </source>
</reference>
<dbReference type="EMBL" id="DXGK01000054">
    <property type="protein sequence ID" value="HIW70316.1"/>
    <property type="molecule type" value="Genomic_DNA"/>
</dbReference>
<dbReference type="Proteomes" id="UP000886878">
    <property type="component" value="Unassembled WGS sequence"/>
</dbReference>
<accession>A0A9D1U370</accession>
<proteinExistence type="predicted"/>
<organism evidence="1 2">
    <name type="scientific">Candidatus Limosilactobacillus merdipullorum</name>
    <dbReference type="NCBI Taxonomy" id="2838653"/>
    <lineage>
        <taxon>Bacteria</taxon>
        <taxon>Bacillati</taxon>
        <taxon>Bacillota</taxon>
        <taxon>Bacilli</taxon>
        <taxon>Lactobacillales</taxon>
        <taxon>Lactobacillaceae</taxon>
        <taxon>Limosilactobacillus</taxon>
    </lineage>
</organism>
<gene>
    <name evidence="1" type="ORF">H9876_02900</name>
</gene>
<reference evidence="1" key="2">
    <citation type="submission" date="2021-04" db="EMBL/GenBank/DDBJ databases">
        <authorList>
            <person name="Gilroy R."/>
        </authorList>
    </citation>
    <scope>NUCLEOTIDE SEQUENCE</scope>
    <source>
        <strain evidence="1">ChiHejej3B27-2180</strain>
    </source>
</reference>